<organism evidence="2 3">
    <name type="scientific">Dictyostelium firmibasis</name>
    <dbReference type="NCBI Taxonomy" id="79012"/>
    <lineage>
        <taxon>Eukaryota</taxon>
        <taxon>Amoebozoa</taxon>
        <taxon>Evosea</taxon>
        <taxon>Eumycetozoa</taxon>
        <taxon>Dictyostelia</taxon>
        <taxon>Dictyosteliales</taxon>
        <taxon>Dictyosteliaceae</taxon>
        <taxon>Dictyostelium</taxon>
    </lineage>
</organism>
<sequence length="311" mass="37200">MDQELENNETFSISNIINNEIEQRESFIEDSSRIVELLFKQYNNQQQNDENKLISESLSMVFDLFKEMVSPLYTLVNDDMMPNIFELYQMTEDLRYHFAIFNGDIKNKLKNITTNKVEICNDVKELIKKIVTTQYDIDRKPIDEELISNLRKEENDKNNEKQQDEKEQKNDLEEKEIKDCFFLLFQLFTSIVYNLQSNCEKLLLQSIDISKNNFKRQFYNHLIKRDLNYIENLISRLNLINEKEENSTKENSFDSFSKLFLENIINNNNNYNNNNINNNNLLESFQNIFSNYIEKNNLNVELILESFNNNN</sequence>
<feature type="region of interest" description="Disordered" evidence="1">
    <location>
        <begin position="150"/>
        <end position="170"/>
    </location>
</feature>
<dbReference type="EMBL" id="JAVFKY010000001">
    <property type="protein sequence ID" value="KAK5582481.1"/>
    <property type="molecule type" value="Genomic_DNA"/>
</dbReference>
<comment type="caution">
    <text evidence="2">The sequence shown here is derived from an EMBL/GenBank/DDBJ whole genome shotgun (WGS) entry which is preliminary data.</text>
</comment>
<evidence type="ECO:0000313" key="2">
    <source>
        <dbReference type="EMBL" id="KAK5582481.1"/>
    </source>
</evidence>
<evidence type="ECO:0000313" key="3">
    <source>
        <dbReference type="Proteomes" id="UP001344447"/>
    </source>
</evidence>
<dbReference type="Proteomes" id="UP001344447">
    <property type="component" value="Unassembled WGS sequence"/>
</dbReference>
<keyword evidence="3" id="KW-1185">Reference proteome</keyword>
<proteinExistence type="predicted"/>
<gene>
    <name evidence="2" type="ORF">RB653_004066</name>
</gene>
<reference evidence="2 3" key="1">
    <citation type="submission" date="2023-11" db="EMBL/GenBank/DDBJ databases">
        <title>Dfirmibasis_genome.</title>
        <authorList>
            <person name="Edelbroek B."/>
            <person name="Kjellin J."/>
            <person name="Jerlstrom-Hultqvist J."/>
            <person name="Soderbom F."/>
        </authorList>
    </citation>
    <scope>NUCLEOTIDE SEQUENCE [LARGE SCALE GENOMIC DNA]</scope>
    <source>
        <strain evidence="2 3">TNS-C-14</strain>
    </source>
</reference>
<dbReference type="AlphaFoldDB" id="A0AAN7YWP6"/>
<evidence type="ECO:0000256" key="1">
    <source>
        <dbReference type="SAM" id="MobiDB-lite"/>
    </source>
</evidence>
<accession>A0AAN7YWP6</accession>
<name>A0AAN7YWP6_9MYCE</name>
<protein>
    <submittedName>
        <fullName evidence="2">Uncharacterized protein</fullName>
    </submittedName>
</protein>